<reference evidence="2" key="1">
    <citation type="submission" date="2013-05" db="EMBL/GenBank/DDBJ databases">
        <authorList>
            <person name="Harkins D.M."/>
            <person name="Durkin A.S."/>
            <person name="Brinkac L.M."/>
            <person name="Haft D.H."/>
            <person name="Selengut J.D."/>
            <person name="Sanka R."/>
            <person name="DePew J."/>
            <person name="Purushe J."/>
            <person name="Hartskeerl R.A."/>
            <person name="Ahmed A."/>
            <person name="van der Linden H."/>
            <person name="Goris M.G.A."/>
            <person name="Vinetz J.M."/>
            <person name="Sutton G.G."/>
            <person name="Nierman W.C."/>
            <person name="Fouts D.E."/>
        </authorList>
    </citation>
    <scope>NUCLEOTIDE SEQUENCE [LARGE SCALE GENOMIC DNA]</scope>
    <source>
        <strain evidence="2">5399</strain>
    </source>
</reference>
<comment type="caution">
    <text evidence="2">The sequence shown here is derived from an EMBL/GenBank/DDBJ whole genome shotgun (WGS) entry which is preliminary data.</text>
</comment>
<keyword evidence="3" id="KW-1185">Reference proteome</keyword>
<name>T0GHI3_9LEPT</name>
<feature type="region of interest" description="Disordered" evidence="1">
    <location>
        <begin position="72"/>
        <end position="94"/>
    </location>
</feature>
<dbReference type="AlphaFoldDB" id="T0GHI3"/>
<evidence type="ECO:0000256" key="1">
    <source>
        <dbReference type="SAM" id="MobiDB-lite"/>
    </source>
</evidence>
<dbReference type="EMBL" id="AHMO02000007">
    <property type="protein sequence ID" value="EQA46309.1"/>
    <property type="molecule type" value="Genomic_DNA"/>
</dbReference>
<dbReference type="STRING" id="1049789.LEP1GSC050_0403"/>
<sequence length="94" mass="10835">MSPETRQPPFPKENVESAAYGGRKNFAPDHYTPPSWAGAGAKRWNCRISQNRQFFNSFSFWRVAGSSHKERINSMENSKEKKKFIETNSDHAIE</sequence>
<dbReference type="Proteomes" id="UP000015454">
    <property type="component" value="Unassembled WGS sequence"/>
</dbReference>
<evidence type="ECO:0000313" key="2">
    <source>
        <dbReference type="EMBL" id="EQA46309.1"/>
    </source>
</evidence>
<evidence type="ECO:0000313" key="3">
    <source>
        <dbReference type="Proteomes" id="UP000015454"/>
    </source>
</evidence>
<feature type="compositionally biased region" description="Pro residues" evidence="1">
    <location>
        <begin position="1"/>
        <end position="11"/>
    </location>
</feature>
<protein>
    <submittedName>
        <fullName evidence="2">Uncharacterized protein</fullName>
    </submittedName>
</protein>
<proteinExistence type="predicted"/>
<organism evidence="2 3">
    <name type="scientific">Leptospira broomii serovar Hurstbridge str. 5399</name>
    <dbReference type="NCBI Taxonomy" id="1049789"/>
    <lineage>
        <taxon>Bacteria</taxon>
        <taxon>Pseudomonadati</taxon>
        <taxon>Spirochaetota</taxon>
        <taxon>Spirochaetia</taxon>
        <taxon>Leptospirales</taxon>
        <taxon>Leptospiraceae</taxon>
        <taxon>Leptospira</taxon>
    </lineage>
</organism>
<feature type="region of interest" description="Disordered" evidence="1">
    <location>
        <begin position="1"/>
        <end position="31"/>
    </location>
</feature>
<accession>T0GHI3</accession>
<gene>
    <name evidence="2" type="ORF">LEP1GSC050_0403</name>
</gene>